<dbReference type="EMBL" id="MGGE01000032">
    <property type="protein sequence ID" value="OGM20870.1"/>
    <property type="molecule type" value="Genomic_DNA"/>
</dbReference>
<evidence type="ECO:0000313" key="4">
    <source>
        <dbReference type="EMBL" id="OGM20870.1"/>
    </source>
</evidence>
<dbReference type="Pfam" id="PF13649">
    <property type="entry name" value="Methyltransf_25"/>
    <property type="match status" value="1"/>
</dbReference>
<evidence type="ECO:0000313" key="5">
    <source>
        <dbReference type="Proteomes" id="UP000178419"/>
    </source>
</evidence>
<name>A0A1F7Y100_9BACT</name>
<accession>A0A1F7Y100</accession>
<evidence type="ECO:0000256" key="1">
    <source>
        <dbReference type="ARBA" id="ARBA00022603"/>
    </source>
</evidence>
<dbReference type="CDD" id="cd02440">
    <property type="entry name" value="AdoMet_MTases"/>
    <property type="match status" value="1"/>
</dbReference>
<keyword evidence="1" id="KW-0489">Methyltransferase</keyword>
<dbReference type="GO" id="GO:0008168">
    <property type="term" value="F:methyltransferase activity"/>
    <property type="evidence" value="ECO:0007669"/>
    <property type="project" value="UniProtKB-KW"/>
</dbReference>
<organism evidence="4 5">
    <name type="scientific">Candidatus Woesebacteria bacterium RIFCSPHIGHO2_01_FULL_38_9</name>
    <dbReference type="NCBI Taxonomy" id="1802492"/>
    <lineage>
        <taxon>Bacteria</taxon>
        <taxon>Candidatus Woeseibacteriota</taxon>
    </lineage>
</organism>
<reference evidence="4 5" key="1">
    <citation type="journal article" date="2016" name="Nat. Commun.">
        <title>Thousands of microbial genomes shed light on interconnected biogeochemical processes in an aquifer system.</title>
        <authorList>
            <person name="Anantharaman K."/>
            <person name="Brown C.T."/>
            <person name="Hug L.A."/>
            <person name="Sharon I."/>
            <person name="Castelle C.J."/>
            <person name="Probst A.J."/>
            <person name="Thomas B.C."/>
            <person name="Singh A."/>
            <person name="Wilkins M.J."/>
            <person name="Karaoz U."/>
            <person name="Brodie E.L."/>
            <person name="Williams K.H."/>
            <person name="Hubbard S.S."/>
            <person name="Banfield J.F."/>
        </authorList>
    </citation>
    <scope>NUCLEOTIDE SEQUENCE [LARGE SCALE GENOMIC DNA]</scope>
</reference>
<protein>
    <recommendedName>
        <fullName evidence="3">Methyltransferase domain-containing protein</fullName>
    </recommendedName>
</protein>
<dbReference type="PANTHER" id="PTHR43861">
    <property type="entry name" value="TRANS-ACONITATE 2-METHYLTRANSFERASE-RELATED"/>
    <property type="match status" value="1"/>
</dbReference>
<comment type="caution">
    <text evidence="4">The sequence shown here is derived from an EMBL/GenBank/DDBJ whole genome shotgun (WGS) entry which is preliminary data.</text>
</comment>
<keyword evidence="2" id="KW-0808">Transferase</keyword>
<dbReference type="Proteomes" id="UP000178419">
    <property type="component" value="Unassembled WGS sequence"/>
</dbReference>
<sequence>MDDSSRWDAIHQKNFKENEWHSHFAEEKEKLFPRGCLVVELGSGTGADAIYFLKKGHSVVAFDISEFALNALTDRAKKESLEKKLVTRQVDFGLQAIPIKDGSADVVYSRISLNYFGAKHTTKIFADISRILKPEGVAYLSFKSPDDAMEMEFFEKSSVVYEPNVFIEGDMLRSRFTIEQLGNMLTNAGISHFEVKPFQEDLGVKGEGHHPILYVNEIVFKKA</sequence>
<evidence type="ECO:0000256" key="2">
    <source>
        <dbReference type="ARBA" id="ARBA00022679"/>
    </source>
</evidence>
<evidence type="ECO:0000259" key="3">
    <source>
        <dbReference type="Pfam" id="PF13649"/>
    </source>
</evidence>
<dbReference type="AlphaFoldDB" id="A0A1F7Y100"/>
<gene>
    <name evidence="4" type="ORF">A2714_00405</name>
</gene>
<proteinExistence type="predicted"/>
<dbReference type="SUPFAM" id="SSF53335">
    <property type="entry name" value="S-adenosyl-L-methionine-dependent methyltransferases"/>
    <property type="match status" value="1"/>
</dbReference>
<dbReference type="GO" id="GO:0032259">
    <property type="term" value="P:methylation"/>
    <property type="evidence" value="ECO:0007669"/>
    <property type="project" value="UniProtKB-KW"/>
</dbReference>
<dbReference type="PANTHER" id="PTHR43861:SF1">
    <property type="entry name" value="TRANS-ACONITATE 2-METHYLTRANSFERASE"/>
    <property type="match status" value="1"/>
</dbReference>
<dbReference type="InterPro" id="IPR029063">
    <property type="entry name" value="SAM-dependent_MTases_sf"/>
</dbReference>
<feature type="domain" description="Methyltransferase" evidence="3">
    <location>
        <begin position="38"/>
        <end position="136"/>
    </location>
</feature>
<dbReference type="Gene3D" id="3.40.50.150">
    <property type="entry name" value="Vaccinia Virus protein VP39"/>
    <property type="match status" value="1"/>
</dbReference>
<dbReference type="InterPro" id="IPR041698">
    <property type="entry name" value="Methyltransf_25"/>
</dbReference>